<dbReference type="Proteomes" id="UP000783686">
    <property type="component" value="Unassembled WGS sequence"/>
</dbReference>
<organism evidence="2 3">
    <name type="scientific">Bursaphelenchus okinawaensis</name>
    <dbReference type="NCBI Taxonomy" id="465554"/>
    <lineage>
        <taxon>Eukaryota</taxon>
        <taxon>Metazoa</taxon>
        <taxon>Ecdysozoa</taxon>
        <taxon>Nematoda</taxon>
        <taxon>Chromadorea</taxon>
        <taxon>Rhabditida</taxon>
        <taxon>Tylenchina</taxon>
        <taxon>Tylenchomorpha</taxon>
        <taxon>Aphelenchoidea</taxon>
        <taxon>Aphelenchoididae</taxon>
        <taxon>Bursaphelenchus</taxon>
    </lineage>
</organism>
<dbReference type="SMART" id="SM00209">
    <property type="entry name" value="TSP1"/>
    <property type="match status" value="1"/>
</dbReference>
<dbReference type="PANTHER" id="PTHR31507">
    <property type="entry name" value="PROTEIN CBG15923"/>
    <property type="match status" value="1"/>
</dbReference>
<dbReference type="EMBL" id="CAJFCW020000001">
    <property type="protein sequence ID" value="CAG9083690.1"/>
    <property type="molecule type" value="Genomic_DNA"/>
</dbReference>
<dbReference type="Proteomes" id="UP000614601">
    <property type="component" value="Unassembled WGS sequence"/>
</dbReference>
<evidence type="ECO:0000313" key="3">
    <source>
        <dbReference type="Proteomes" id="UP000614601"/>
    </source>
</evidence>
<dbReference type="PANTHER" id="PTHR31507:SF3">
    <property type="entry name" value="TIL DOMAIN-CONTAINING PROTEIN"/>
    <property type="match status" value="1"/>
</dbReference>
<feature type="chain" id="PRO_5036220782" evidence="1">
    <location>
        <begin position="17"/>
        <end position="229"/>
    </location>
</feature>
<name>A0A811JUE1_9BILA</name>
<dbReference type="InterPro" id="IPR036383">
    <property type="entry name" value="TSP1_rpt_sf"/>
</dbReference>
<dbReference type="Gene3D" id="2.20.100.10">
    <property type="entry name" value="Thrombospondin type-1 (TSP1) repeat"/>
    <property type="match status" value="1"/>
</dbReference>
<keyword evidence="3" id="KW-1185">Reference proteome</keyword>
<evidence type="ECO:0000256" key="1">
    <source>
        <dbReference type="SAM" id="SignalP"/>
    </source>
</evidence>
<proteinExistence type="predicted"/>
<sequence>MFIVTNLFLLLQFVSALHGNSEFAGDVAYGLLQTVYALNPNRVSKLKPYFDLGRANVTNHTIPAVTKHNLTLPKLNSVAAKVKNKIRVEEMTTLTTKKIDIRTKIPTTTSPSEDLDEHVTISEATTRRTTKDMLNCEGEWSDWSNMGKCSEECGSCGVIQRFRTCLSYKNGTGCPCSGQYKTIRACNVKPCKFPKPSCCPPYDLMYKHEQFWCGPQDEDIIEDALKDSA</sequence>
<dbReference type="OrthoDB" id="5876856at2759"/>
<gene>
    <name evidence="2" type="ORF">BOKJ2_LOCUS1613</name>
</gene>
<dbReference type="SUPFAM" id="SSF82895">
    <property type="entry name" value="TSP-1 type 1 repeat"/>
    <property type="match status" value="1"/>
</dbReference>
<dbReference type="PROSITE" id="PS50092">
    <property type="entry name" value="TSP1"/>
    <property type="match status" value="1"/>
</dbReference>
<feature type="signal peptide" evidence="1">
    <location>
        <begin position="1"/>
        <end position="16"/>
    </location>
</feature>
<reference evidence="2" key="1">
    <citation type="submission" date="2020-09" db="EMBL/GenBank/DDBJ databases">
        <authorList>
            <person name="Kikuchi T."/>
        </authorList>
    </citation>
    <scope>NUCLEOTIDE SEQUENCE</scope>
    <source>
        <strain evidence="2">SH1</strain>
    </source>
</reference>
<protein>
    <submittedName>
        <fullName evidence="2">Uncharacterized protein</fullName>
    </submittedName>
</protein>
<dbReference type="InterPro" id="IPR000884">
    <property type="entry name" value="TSP1_rpt"/>
</dbReference>
<evidence type="ECO:0000313" key="2">
    <source>
        <dbReference type="EMBL" id="CAD5206929.1"/>
    </source>
</evidence>
<comment type="caution">
    <text evidence="2">The sequence shown here is derived from an EMBL/GenBank/DDBJ whole genome shotgun (WGS) entry which is preliminary data.</text>
</comment>
<accession>A0A811JUE1</accession>
<dbReference type="EMBL" id="CAJFDH010000001">
    <property type="protein sequence ID" value="CAD5206929.1"/>
    <property type="molecule type" value="Genomic_DNA"/>
</dbReference>
<keyword evidence="1" id="KW-0732">Signal</keyword>
<dbReference type="AlphaFoldDB" id="A0A811JUE1"/>